<dbReference type="EMBL" id="CP039704">
    <property type="protein sequence ID" value="QCI78655.1"/>
    <property type="molecule type" value="Genomic_DNA"/>
</dbReference>
<organism evidence="6 7">
    <name type="scientific">Hankyongella ginsenosidimutans</name>
    <dbReference type="NCBI Taxonomy" id="1763828"/>
    <lineage>
        <taxon>Bacteria</taxon>
        <taxon>Pseudomonadati</taxon>
        <taxon>Pseudomonadota</taxon>
        <taxon>Alphaproteobacteria</taxon>
        <taxon>Sphingomonadales</taxon>
        <taxon>Sphingomonadaceae</taxon>
        <taxon>Hankyongella</taxon>
    </lineage>
</organism>
<evidence type="ECO:0000256" key="4">
    <source>
        <dbReference type="ARBA" id="ARBA00023136"/>
    </source>
</evidence>
<keyword evidence="7" id="KW-1185">Reference proteome</keyword>
<keyword evidence="3 5" id="KW-1133">Transmembrane helix</keyword>
<dbReference type="GO" id="GO:0009403">
    <property type="term" value="P:toxin biosynthetic process"/>
    <property type="evidence" value="ECO:0007669"/>
    <property type="project" value="InterPro"/>
</dbReference>
<dbReference type="Proteomes" id="UP000298714">
    <property type="component" value="Chromosome"/>
</dbReference>
<evidence type="ECO:0000256" key="5">
    <source>
        <dbReference type="SAM" id="Phobius"/>
    </source>
</evidence>
<evidence type="ECO:0000256" key="2">
    <source>
        <dbReference type="ARBA" id="ARBA00022692"/>
    </source>
</evidence>
<evidence type="ECO:0000256" key="1">
    <source>
        <dbReference type="ARBA" id="ARBA00004141"/>
    </source>
</evidence>
<accession>A0A4D7C542</accession>
<dbReference type="PANTHER" id="PTHR36926:SF1">
    <property type="entry name" value="COLICIN V PRODUCTION PROTEIN"/>
    <property type="match status" value="1"/>
</dbReference>
<feature type="transmembrane region" description="Helical" evidence="5">
    <location>
        <begin position="6"/>
        <end position="25"/>
    </location>
</feature>
<keyword evidence="2 5" id="KW-0812">Transmembrane</keyword>
<feature type="transmembrane region" description="Helical" evidence="5">
    <location>
        <begin position="103"/>
        <end position="125"/>
    </location>
</feature>
<evidence type="ECO:0000313" key="6">
    <source>
        <dbReference type="EMBL" id="QCI78655.1"/>
    </source>
</evidence>
<dbReference type="PANTHER" id="PTHR36926">
    <property type="entry name" value="COLICIN V PRODUCTION PROTEIN"/>
    <property type="match status" value="1"/>
</dbReference>
<dbReference type="GO" id="GO:0016020">
    <property type="term" value="C:membrane"/>
    <property type="evidence" value="ECO:0007669"/>
    <property type="project" value="UniProtKB-SubCell"/>
</dbReference>
<gene>
    <name evidence="6" type="ORF">E6W36_00460</name>
</gene>
<dbReference type="AlphaFoldDB" id="A0A4D7C542"/>
<keyword evidence="4 5" id="KW-0472">Membrane</keyword>
<name>A0A4D7C542_9SPHN</name>
<dbReference type="InterPro" id="IPR052719">
    <property type="entry name" value="CvpA-like"/>
</dbReference>
<dbReference type="InterPro" id="IPR003825">
    <property type="entry name" value="Colicin-V_CvpA"/>
</dbReference>
<dbReference type="RefSeq" id="WP_222873411.1">
    <property type="nucleotide sequence ID" value="NZ_CP039704.1"/>
</dbReference>
<feature type="transmembrane region" description="Helical" evidence="5">
    <location>
        <begin position="64"/>
        <end position="82"/>
    </location>
</feature>
<sequence length="219" mass="23569">MATFDIFFLVVVGLSTLFGLTRGLVAESLGLAAWGVAILALKFLFAPVSLWLRGTTGSAPLGDVAALILIVVLAVGLMRLFATMLRDRVKDSGLGPIDRIMGALFGLTRGVVLISLAYLGLAFMVSRDAMPDWIVTARSFPLVDNTSTALRNFIGALRDEQPLADLPLPDGHPAIDDFYGPGRMPRPYPAATPTRSSANWKSCWRRTSTRPLASRPLLG</sequence>
<evidence type="ECO:0000313" key="7">
    <source>
        <dbReference type="Proteomes" id="UP000298714"/>
    </source>
</evidence>
<proteinExistence type="predicted"/>
<dbReference type="KEGG" id="hgn:E6W36_00460"/>
<comment type="subcellular location">
    <subcellularLocation>
        <location evidence="1">Membrane</location>
        <topology evidence="1">Multi-pass membrane protein</topology>
    </subcellularLocation>
</comment>
<dbReference type="Pfam" id="PF02674">
    <property type="entry name" value="Colicin_V"/>
    <property type="match status" value="1"/>
</dbReference>
<evidence type="ECO:0000256" key="3">
    <source>
        <dbReference type="ARBA" id="ARBA00022989"/>
    </source>
</evidence>
<reference evidence="7" key="1">
    <citation type="submission" date="2019-04" db="EMBL/GenBank/DDBJ databases">
        <title>Complete genome sequence of Sphingomonas sp. W1-2-3.</title>
        <authorList>
            <person name="Im W.T."/>
        </authorList>
    </citation>
    <scope>NUCLEOTIDE SEQUENCE [LARGE SCALE GENOMIC DNA]</scope>
    <source>
        <strain evidence="7">W1-2-3</strain>
    </source>
</reference>
<protein>
    <submittedName>
        <fullName evidence="6">CvpA family protein</fullName>
    </submittedName>
</protein>
<feature type="transmembrane region" description="Helical" evidence="5">
    <location>
        <begin position="32"/>
        <end position="52"/>
    </location>
</feature>